<dbReference type="RefSeq" id="WP_169718660.1">
    <property type="nucleotide sequence ID" value="NZ_CSTD01000001.1"/>
</dbReference>
<gene>
    <name evidence="1" type="ORF">BN971_01884</name>
</gene>
<dbReference type="Proteomes" id="UP000198875">
    <property type="component" value="Unassembled WGS sequence"/>
</dbReference>
<dbReference type="EMBL" id="CSTD01000001">
    <property type="protein sequence ID" value="CPR10498.1"/>
    <property type="molecule type" value="Genomic_DNA"/>
</dbReference>
<evidence type="ECO:0000313" key="2">
    <source>
        <dbReference type="Proteomes" id="UP000198875"/>
    </source>
</evidence>
<accession>A0A0U0W5Q0</accession>
<organism evidence="1 2">
    <name type="scientific">Mycobacterium bohemicum DSM 44277</name>
    <dbReference type="NCBI Taxonomy" id="1236609"/>
    <lineage>
        <taxon>Bacteria</taxon>
        <taxon>Bacillati</taxon>
        <taxon>Actinomycetota</taxon>
        <taxon>Actinomycetes</taxon>
        <taxon>Mycobacteriales</taxon>
        <taxon>Mycobacteriaceae</taxon>
        <taxon>Mycobacterium</taxon>
    </lineage>
</organism>
<dbReference type="AlphaFoldDB" id="A0A0U0W5Q0"/>
<reference evidence="1 2" key="1">
    <citation type="submission" date="2015-03" db="EMBL/GenBank/DDBJ databases">
        <authorList>
            <person name="Murphy D."/>
        </authorList>
    </citation>
    <scope>NUCLEOTIDE SEQUENCE [LARGE SCALE GENOMIC DNA]</scope>
    <source>
        <strain evidence="1 2">DSM 44277</strain>
    </source>
</reference>
<sequence>MNDVYYDPDPTVRLANWHALARQHISADLCLRLARNGFSELAAELMRQRGDNIT</sequence>
<evidence type="ECO:0000313" key="1">
    <source>
        <dbReference type="EMBL" id="CPR10498.1"/>
    </source>
</evidence>
<proteinExistence type="predicted"/>
<name>A0A0U0W5Q0_MYCBE</name>
<protein>
    <submittedName>
        <fullName evidence="1">Uncharacterized protein</fullName>
    </submittedName>
</protein>